<dbReference type="PANTHER" id="PTHR37066">
    <property type="entry name" value="HELICASE-ASSOCIATED"/>
    <property type="match status" value="1"/>
</dbReference>
<accession>G4Z7Y4</accession>
<dbReference type="InParanoid" id="G4Z7Y4"/>
<dbReference type="EMBL" id="JH159153">
    <property type="protein sequence ID" value="EGZ22519.1"/>
    <property type="molecule type" value="Genomic_DNA"/>
</dbReference>
<dbReference type="Proteomes" id="UP000002640">
    <property type="component" value="Unassembled WGS sequence"/>
</dbReference>
<feature type="domain" description="Helicase-associated" evidence="1">
    <location>
        <begin position="1"/>
        <end position="65"/>
    </location>
</feature>
<organism evidence="2 3">
    <name type="scientific">Phytophthora sojae (strain P6497)</name>
    <name type="common">Soybean stem and root rot agent</name>
    <name type="synonym">Phytophthora megasperma f. sp. glycines</name>
    <dbReference type="NCBI Taxonomy" id="1094619"/>
    <lineage>
        <taxon>Eukaryota</taxon>
        <taxon>Sar</taxon>
        <taxon>Stramenopiles</taxon>
        <taxon>Oomycota</taxon>
        <taxon>Peronosporomycetes</taxon>
        <taxon>Peronosporales</taxon>
        <taxon>Peronosporaceae</taxon>
        <taxon>Phytophthora</taxon>
    </lineage>
</organism>
<keyword evidence="3" id="KW-1185">Reference proteome</keyword>
<dbReference type="PANTHER" id="PTHR37066:SF1">
    <property type="entry name" value="LNS2_PITP DOMAIN-CONTAINING PROTEIN"/>
    <property type="match status" value="1"/>
</dbReference>
<dbReference type="RefSeq" id="XP_009525236.1">
    <property type="nucleotide sequence ID" value="XM_009526941.1"/>
</dbReference>
<protein>
    <recommendedName>
        <fullName evidence="1">Helicase-associated domain-containing protein</fullName>
    </recommendedName>
</protein>
<name>G4Z7Y4_PHYSP</name>
<evidence type="ECO:0000313" key="3">
    <source>
        <dbReference type="Proteomes" id="UP000002640"/>
    </source>
</evidence>
<dbReference type="GeneID" id="20656661"/>
<proteinExistence type="predicted"/>
<dbReference type="KEGG" id="psoj:PHYSODRAFT_491116"/>
<feature type="non-terminal residue" evidence="2">
    <location>
        <position position="1"/>
    </location>
</feature>
<reference evidence="2 3" key="1">
    <citation type="journal article" date="2006" name="Science">
        <title>Phytophthora genome sequences uncover evolutionary origins and mechanisms of pathogenesis.</title>
        <authorList>
            <person name="Tyler B.M."/>
            <person name="Tripathy S."/>
            <person name="Zhang X."/>
            <person name="Dehal P."/>
            <person name="Jiang R.H."/>
            <person name="Aerts A."/>
            <person name="Arredondo F.D."/>
            <person name="Baxter L."/>
            <person name="Bensasson D."/>
            <person name="Beynon J.L."/>
            <person name="Chapman J."/>
            <person name="Damasceno C.M."/>
            <person name="Dorrance A.E."/>
            <person name="Dou D."/>
            <person name="Dickerman A.W."/>
            <person name="Dubchak I.L."/>
            <person name="Garbelotto M."/>
            <person name="Gijzen M."/>
            <person name="Gordon S.G."/>
            <person name="Govers F."/>
            <person name="Grunwald N.J."/>
            <person name="Huang W."/>
            <person name="Ivors K.L."/>
            <person name="Jones R.W."/>
            <person name="Kamoun S."/>
            <person name="Krampis K."/>
            <person name="Lamour K.H."/>
            <person name="Lee M.K."/>
            <person name="McDonald W.H."/>
            <person name="Medina M."/>
            <person name="Meijer H.J."/>
            <person name="Nordberg E.K."/>
            <person name="Maclean D.J."/>
            <person name="Ospina-Giraldo M.D."/>
            <person name="Morris P.F."/>
            <person name="Phuntumart V."/>
            <person name="Putnam N.H."/>
            <person name="Rash S."/>
            <person name="Rose J.K."/>
            <person name="Sakihama Y."/>
            <person name="Salamov A.A."/>
            <person name="Savidor A."/>
            <person name="Scheuring C.F."/>
            <person name="Smith B.M."/>
            <person name="Sobral B.W."/>
            <person name="Terry A."/>
            <person name="Torto-Alalibo T.A."/>
            <person name="Win J."/>
            <person name="Xu Z."/>
            <person name="Zhang H."/>
            <person name="Grigoriev I.V."/>
            <person name="Rokhsar D.S."/>
            <person name="Boore J.L."/>
        </authorList>
    </citation>
    <scope>NUCLEOTIDE SEQUENCE [LARGE SCALE GENOMIC DNA]</scope>
    <source>
        <strain evidence="2 3">P6497</strain>
    </source>
</reference>
<sequence>ALPAYKNLHGDLLVPSPFVVPDGDKSWPSVAWGYRLGTAVNRLRQRGKNKSLSPRMDEELGRMGFIMNTPQNKWEIIILPALRHFRNVHNHTDVPAEFVVPTGDDAWPKLAWGYCLGNAVNDIRHGNVYTAQVARCKKELDEVEFCIGMSIVDRDWEEKVLPSTRVYRQAFGGCIILQSFVVSSSAPWPEKAWGKPTLSVMRSQGTYFAHYGRDIDKLDELGANLKLLPRAWNKRVAPLLTTYAELHGRGKVQEDFVIASEAPWKDTMWDVRLGLIVARNTHFGPRYLVMARWLHTQT</sequence>
<dbReference type="AlphaFoldDB" id="G4Z7Y4"/>
<dbReference type="Pfam" id="PF03457">
    <property type="entry name" value="HA"/>
    <property type="match status" value="1"/>
</dbReference>
<evidence type="ECO:0000313" key="2">
    <source>
        <dbReference type="EMBL" id="EGZ22519.1"/>
    </source>
</evidence>
<dbReference type="STRING" id="1094619.G4Z7Y4"/>
<dbReference type="InterPro" id="IPR005114">
    <property type="entry name" value="Helicase_assoc"/>
</dbReference>
<gene>
    <name evidence="2" type="ORF">PHYSODRAFT_491116</name>
</gene>
<evidence type="ECO:0000259" key="1">
    <source>
        <dbReference type="Pfam" id="PF03457"/>
    </source>
</evidence>
<dbReference type="SMR" id="G4Z7Y4"/>